<evidence type="ECO:0000313" key="2">
    <source>
        <dbReference type="Proteomes" id="UP001500064"/>
    </source>
</evidence>
<name>A0ABP4QMA6_9ACTN</name>
<evidence type="ECO:0000313" key="1">
    <source>
        <dbReference type="EMBL" id="GAA1614439.1"/>
    </source>
</evidence>
<evidence type="ECO:0008006" key="3">
    <source>
        <dbReference type="Google" id="ProtNLM"/>
    </source>
</evidence>
<gene>
    <name evidence="1" type="ORF">GCM10009733_008310</name>
</gene>
<reference evidence="2" key="1">
    <citation type="journal article" date="2019" name="Int. J. Syst. Evol. Microbiol.">
        <title>The Global Catalogue of Microorganisms (GCM) 10K type strain sequencing project: providing services to taxonomists for standard genome sequencing and annotation.</title>
        <authorList>
            <consortium name="The Broad Institute Genomics Platform"/>
            <consortium name="The Broad Institute Genome Sequencing Center for Infectious Disease"/>
            <person name="Wu L."/>
            <person name="Ma J."/>
        </authorList>
    </citation>
    <scope>NUCLEOTIDE SEQUENCE [LARGE SCALE GENOMIC DNA]</scope>
    <source>
        <strain evidence="2">JCM 13929</strain>
    </source>
</reference>
<keyword evidence="2" id="KW-1185">Reference proteome</keyword>
<dbReference type="Proteomes" id="UP001500064">
    <property type="component" value="Unassembled WGS sequence"/>
</dbReference>
<organism evidence="1 2">
    <name type="scientific">Nonomuraea maheshkhaliensis</name>
    <dbReference type="NCBI Taxonomy" id="419590"/>
    <lineage>
        <taxon>Bacteria</taxon>
        <taxon>Bacillati</taxon>
        <taxon>Actinomycetota</taxon>
        <taxon>Actinomycetes</taxon>
        <taxon>Streptosporangiales</taxon>
        <taxon>Streptosporangiaceae</taxon>
        <taxon>Nonomuraea</taxon>
    </lineage>
</organism>
<comment type="caution">
    <text evidence="1">The sequence shown here is derived from an EMBL/GenBank/DDBJ whole genome shotgun (WGS) entry which is preliminary data.</text>
</comment>
<dbReference type="RefSeq" id="WP_346101499.1">
    <property type="nucleotide sequence ID" value="NZ_BAAAMU010000003.1"/>
</dbReference>
<accession>A0ABP4QMA6</accession>
<proteinExistence type="predicted"/>
<protein>
    <recommendedName>
        <fullName evidence="3">C2H2-type domain-containing protein</fullName>
    </recommendedName>
</protein>
<sequence length="128" mass="14061">MHEHPDRPLNSGAWDCTGCGNLNGTPEKCPGWYAYQGAQLINRDTPVSAAAVLVQQGHLVCPQCGAKDTIVEHDTTSRTNGLSLHPDGHIVADPGARGDYETDYFECQQCDSRVDLPRDLEVHYPWSN</sequence>
<dbReference type="EMBL" id="BAAAMU010000003">
    <property type="protein sequence ID" value="GAA1614439.1"/>
    <property type="molecule type" value="Genomic_DNA"/>
</dbReference>